<dbReference type="SUPFAM" id="SSF109854">
    <property type="entry name" value="DinB/YfiT-like putative metalloenzymes"/>
    <property type="match status" value="1"/>
</dbReference>
<feature type="compositionally biased region" description="Basic and acidic residues" evidence="1">
    <location>
        <begin position="80"/>
        <end position="92"/>
    </location>
</feature>
<accession>A0ABM5M0Q0</accession>
<proteinExistence type="predicted"/>
<organism evidence="3 4">
    <name type="scientific">Bacillus atrophaeus (strain 1942)</name>
    <dbReference type="NCBI Taxonomy" id="720555"/>
    <lineage>
        <taxon>Bacteria</taxon>
        <taxon>Bacillati</taxon>
        <taxon>Bacillota</taxon>
        <taxon>Bacilli</taxon>
        <taxon>Bacillales</taxon>
        <taxon>Bacillaceae</taxon>
        <taxon>Bacillus</taxon>
    </lineage>
</organism>
<dbReference type="Gene3D" id="1.20.120.450">
    <property type="entry name" value="dinb family like domain"/>
    <property type="match status" value="1"/>
</dbReference>
<evidence type="ECO:0000259" key="2">
    <source>
        <dbReference type="Pfam" id="PF12867"/>
    </source>
</evidence>
<evidence type="ECO:0000313" key="3">
    <source>
        <dbReference type="EMBL" id="ADP33589.1"/>
    </source>
</evidence>
<protein>
    <recommendedName>
        <fullName evidence="2">DinB-like domain-containing protein</fullName>
    </recommendedName>
</protein>
<dbReference type="InterPro" id="IPR024775">
    <property type="entry name" value="DinB-like"/>
</dbReference>
<feature type="domain" description="DinB-like" evidence="2">
    <location>
        <begin position="20"/>
        <end position="168"/>
    </location>
</feature>
<dbReference type="EMBL" id="CP002207">
    <property type="protein sequence ID" value="ADP33589.1"/>
    <property type="molecule type" value="Genomic_DNA"/>
</dbReference>
<dbReference type="InterPro" id="IPR034660">
    <property type="entry name" value="DinB/YfiT-like"/>
</dbReference>
<reference evidence="3 4" key="1">
    <citation type="journal article" date="2011" name="Front. Microbiol.">
        <title>Genomic signatures of strain selection and enhancement in Bacillus atrophaeus var. globigii, a historical biowarfare simulant.</title>
        <authorList>
            <person name="Gibbons H.S."/>
            <person name="Broomall S.M."/>
            <person name="McNew L.A."/>
            <person name="Daligault H."/>
            <person name="Chapman C."/>
            <person name="Bruce D."/>
            <person name="Karavis M."/>
            <person name="Krepps M."/>
            <person name="McGregor P.A."/>
            <person name="Hong C."/>
            <person name="Park K.H."/>
            <person name="Akmal A."/>
            <person name="Feldman A."/>
            <person name="Lin J.S."/>
            <person name="Chang W.E."/>
            <person name="Higgs B.W."/>
            <person name="Demirev P."/>
            <person name="Lindquist J."/>
            <person name="Liem A."/>
            <person name="Fochler E."/>
            <person name="Read T.D."/>
            <person name="Tapia R."/>
            <person name="Johnson S."/>
            <person name="Bishop-Lilly K.A."/>
            <person name="Detter C."/>
            <person name="Han C."/>
            <person name="Sozhamannan S."/>
            <person name="Rosenzweig C.N."/>
            <person name="Skowronski E.W."/>
        </authorList>
    </citation>
    <scope>NUCLEOTIDE SEQUENCE [LARGE SCALE GENOMIC DNA]</scope>
    <source>
        <strain evidence="3 4">1942</strain>
    </source>
</reference>
<dbReference type="Proteomes" id="UP000006867">
    <property type="component" value="Chromosome"/>
</dbReference>
<dbReference type="Pfam" id="PF12867">
    <property type="entry name" value="DinB_2"/>
    <property type="match status" value="1"/>
</dbReference>
<keyword evidence="4" id="KW-1185">Reference proteome</keyword>
<evidence type="ECO:0000313" key="4">
    <source>
        <dbReference type="Proteomes" id="UP000006867"/>
    </source>
</evidence>
<gene>
    <name evidence="3" type="ordered locus">BATR1942_13330</name>
</gene>
<evidence type="ECO:0000256" key="1">
    <source>
        <dbReference type="SAM" id="MobiDB-lite"/>
    </source>
</evidence>
<feature type="region of interest" description="Disordered" evidence="1">
    <location>
        <begin position="80"/>
        <end position="109"/>
    </location>
</feature>
<name>A0ABM5M0Q0_BACA1</name>
<sequence>MIIEAVYDKLFAGGDVMSIFYEARLETWNEIKGLTDDQLNKKPSADEWSIREVLDHLKLIDAAAQTAFKDRVKDAPLKEIEEKPLEMAEDRTNKRKAPSHFEPDQSYMSGSQMKQELDVVREQLTSIIASLKEDDFNRVLPHPVFQELTVKQFIDFIGHHEKRHLSQIKEIKEKI</sequence>